<organism evidence="1 2">
    <name type="scientific">Mucilaginibacter gotjawali</name>
    <dbReference type="NCBI Taxonomy" id="1550579"/>
    <lineage>
        <taxon>Bacteria</taxon>
        <taxon>Pseudomonadati</taxon>
        <taxon>Bacteroidota</taxon>
        <taxon>Sphingobacteriia</taxon>
        <taxon>Sphingobacteriales</taxon>
        <taxon>Sphingobacteriaceae</taxon>
        <taxon>Mucilaginibacter</taxon>
    </lineage>
</organism>
<accession>A0A110B6K1</accession>
<keyword evidence="2" id="KW-1185">Reference proteome</keyword>
<dbReference type="OrthoDB" id="647686at2"/>
<name>A0A110B6K1_9SPHI</name>
<sequence>MRKSFRQNHLKKIWLKLTDEEGHKQYKRQRSHYKITSKLERFVDAGFDTTLDEIMLKVGAAAEINVLHNGNAGDIIYSLPLVKKLHELSGKPVNLVLKINEPLTIGNGYEHPLGSVMLNEKMVASLRPLLAMQSYISDIPVFDQHQIHLDLTLFRKAGFATDKGNIARWNFFTTGITPDLTSPWLNVIPDKNFAECIVLARSSRYNNALVDYSFLSGYKHLVFVGVESEYKEMKKSIPQLKWRQVSDFLELAEIIAGCKLFIGNQSFPYSIAEGLKVKRLLEVFYQIPNVMPEGANGYDFCFQKHFEWLVKKFG</sequence>
<evidence type="ECO:0000313" key="1">
    <source>
        <dbReference type="EMBL" id="BAU56278.1"/>
    </source>
</evidence>
<gene>
    <name evidence="1" type="ORF">MgSA37_04475</name>
</gene>
<dbReference type="Gene3D" id="3.40.50.2000">
    <property type="entry name" value="Glycogen Phosphorylase B"/>
    <property type="match status" value="1"/>
</dbReference>
<dbReference type="EMBL" id="AP017313">
    <property type="protein sequence ID" value="BAU56278.1"/>
    <property type="molecule type" value="Genomic_DNA"/>
</dbReference>
<dbReference type="KEGG" id="mgot:MgSA37_04475"/>
<dbReference type="RefSeq" id="WP_096354979.1">
    <property type="nucleotide sequence ID" value="NZ_AP017313.1"/>
</dbReference>
<evidence type="ECO:0000313" key="2">
    <source>
        <dbReference type="Proteomes" id="UP000218263"/>
    </source>
</evidence>
<protein>
    <submittedName>
        <fullName evidence="1">Uncharacterized protein</fullName>
    </submittedName>
</protein>
<proteinExistence type="predicted"/>
<reference evidence="1 2" key="1">
    <citation type="submission" date="2015-12" db="EMBL/GenBank/DDBJ databases">
        <title>Genome sequence of Mucilaginibacter gotjawali.</title>
        <authorList>
            <person name="Lee J.S."/>
            <person name="Lee K.C."/>
            <person name="Kim K.K."/>
            <person name="Lee B.W."/>
        </authorList>
    </citation>
    <scope>NUCLEOTIDE SEQUENCE [LARGE SCALE GENOMIC DNA]</scope>
    <source>
        <strain evidence="1 2">SA3-7</strain>
    </source>
</reference>
<dbReference type="AlphaFoldDB" id="A0A110B6K1"/>
<dbReference type="Proteomes" id="UP000218263">
    <property type="component" value="Chromosome"/>
</dbReference>